<evidence type="ECO:0008006" key="3">
    <source>
        <dbReference type="Google" id="ProtNLM"/>
    </source>
</evidence>
<dbReference type="EMBL" id="JBHTEY010000004">
    <property type="protein sequence ID" value="MFC7614942.1"/>
    <property type="molecule type" value="Genomic_DNA"/>
</dbReference>
<keyword evidence="2" id="KW-1185">Reference proteome</keyword>
<protein>
    <recommendedName>
        <fullName evidence="3">YtkA-like</fullName>
    </recommendedName>
</protein>
<comment type="caution">
    <text evidence="1">The sequence shown here is derived from an EMBL/GenBank/DDBJ whole genome shotgun (WGS) entry which is preliminary data.</text>
</comment>
<reference evidence="2" key="1">
    <citation type="journal article" date="2019" name="Int. J. Syst. Evol. Microbiol.">
        <title>The Global Catalogue of Microorganisms (GCM) 10K type strain sequencing project: providing services to taxonomists for standard genome sequencing and annotation.</title>
        <authorList>
            <consortium name="The Broad Institute Genomics Platform"/>
            <consortium name="The Broad Institute Genome Sequencing Center for Infectious Disease"/>
            <person name="Wu L."/>
            <person name="Ma J."/>
        </authorList>
    </citation>
    <scope>NUCLEOTIDE SEQUENCE [LARGE SCALE GENOMIC DNA]</scope>
    <source>
        <strain evidence="2">JCM 17695</strain>
    </source>
</reference>
<organism evidence="1 2">
    <name type="scientific">Actinokineospora soli</name>
    <dbReference type="NCBI Taxonomy" id="1048753"/>
    <lineage>
        <taxon>Bacteria</taxon>
        <taxon>Bacillati</taxon>
        <taxon>Actinomycetota</taxon>
        <taxon>Actinomycetes</taxon>
        <taxon>Pseudonocardiales</taxon>
        <taxon>Pseudonocardiaceae</taxon>
        <taxon>Actinokineospora</taxon>
    </lineage>
</organism>
<dbReference type="Proteomes" id="UP001596512">
    <property type="component" value="Unassembled WGS sequence"/>
</dbReference>
<evidence type="ECO:0000313" key="1">
    <source>
        <dbReference type="EMBL" id="MFC7614942.1"/>
    </source>
</evidence>
<proteinExistence type="predicted"/>
<name>A0ABW2TPT6_9PSEU</name>
<accession>A0ABW2TPT6</accession>
<sequence length="125" mass="12936">MKALAVVAALFAVAVVGWLVWPTDSAPTVLHASTGTHAVRLELAEPKTGVAGVRLEVTGPEPDAVTVEPVMPQMGHVIPPVPATRDGAGYRADVPLTMGGQWVITVTLHGPTGTEDVDFPLLVNG</sequence>
<evidence type="ECO:0000313" key="2">
    <source>
        <dbReference type="Proteomes" id="UP001596512"/>
    </source>
</evidence>
<gene>
    <name evidence="1" type="ORF">ACFQV2_16885</name>
</gene>